<keyword evidence="1 2" id="KW-0418">Kinase</keyword>
<dbReference type="InterPro" id="IPR016477">
    <property type="entry name" value="Fructo-/Ketosamine-3-kinase"/>
</dbReference>
<gene>
    <name evidence="2" type="ORF">C7K55_08840</name>
</gene>
<name>A0A2P7MUH8_9CYAN</name>
<dbReference type="Pfam" id="PF03881">
    <property type="entry name" value="Fructosamin_kin"/>
    <property type="match status" value="1"/>
</dbReference>
<keyword evidence="1" id="KW-0808">Transferase</keyword>
<dbReference type="Gene3D" id="3.90.1200.10">
    <property type="match status" value="1"/>
</dbReference>
<dbReference type="InterPro" id="IPR011009">
    <property type="entry name" value="Kinase-like_dom_sf"/>
</dbReference>
<dbReference type="AlphaFoldDB" id="A0A2P7MUH8"/>
<keyword evidence="3" id="KW-1185">Reference proteome</keyword>
<reference evidence="2 3" key="1">
    <citation type="journal article" date="2018" name="Environ. Microbiol.">
        <title>Ecological and genomic features of two widespread freshwater picocyanobacteria.</title>
        <authorList>
            <person name="Cabello-Yeves P.J."/>
            <person name="Picazo A."/>
            <person name="Camacho A."/>
            <person name="Callieri C."/>
            <person name="Rosselli R."/>
            <person name="Roda-Garcia J.J."/>
            <person name="Coutinho F.H."/>
            <person name="Rodriguez-Valera F."/>
        </authorList>
    </citation>
    <scope>NUCLEOTIDE SEQUENCE [LARGE SCALE GENOMIC DNA]</scope>
    <source>
        <strain evidence="2 3">Tous</strain>
    </source>
</reference>
<dbReference type="Gene3D" id="3.30.200.20">
    <property type="entry name" value="Phosphorylase Kinase, domain 1"/>
    <property type="match status" value="1"/>
</dbReference>
<dbReference type="PIRSF" id="PIRSF006221">
    <property type="entry name" value="Ketosamine-3-kinase"/>
    <property type="match status" value="1"/>
</dbReference>
<dbReference type="EMBL" id="PXXO01000009">
    <property type="protein sequence ID" value="PSJ04805.1"/>
    <property type="molecule type" value="Genomic_DNA"/>
</dbReference>
<accession>A0A2P7MUH8</accession>
<evidence type="ECO:0000256" key="1">
    <source>
        <dbReference type="PIRNR" id="PIRNR006221"/>
    </source>
</evidence>
<dbReference type="PANTHER" id="PTHR12149">
    <property type="entry name" value="FRUCTOSAMINE 3 KINASE-RELATED PROTEIN"/>
    <property type="match status" value="1"/>
</dbReference>
<organism evidence="2 3">
    <name type="scientific">Cyanobium usitatum str. Tous</name>
    <dbReference type="NCBI Taxonomy" id="2116684"/>
    <lineage>
        <taxon>Bacteria</taxon>
        <taxon>Bacillati</taxon>
        <taxon>Cyanobacteriota</taxon>
        <taxon>Cyanophyceae</taxon>
        <taxon>Synechococcales</taxon>
        <taxon>Prochlorococcaceae</taxon>
        <taxon>Cyanobium</taxon>
    </lineage>
</organism>
<protein>
    <submittedName>
        <fullName evidence="2">Fructosamine kinase</fullName>
    </submittedName>
</protein>
<evidence type="ECO:0000313" key="2">
    <source>
        <dbReference type="EMBL" id="PSJ04805.1"/>
    </source>
</evidence>
<proteinExistence type="inferred from homology"/>
<sequence length="295" mass="31441">MQAWVEQQLGCAVVAQTPLGGGCIHQAWRLELADGRSLFAKTNAAAALPMFEAELSGLQQLAQHAPAALVIPEPLAWGVAGDLAVLLLSWLQLAGSAGAAAESGWFQCGQGLAQLHRSSAGSAPAQGYGAAADNFIGSAPQPNGWRSDWGVFFAECRLAPQLAWAARRGEPLRGARELLELVPLRLSGRHCEPVLVHGDLWRGNAGLLTNGCSTIFDPACYWGDREVDMAMAQLFGGFPKAFFSGYVDVWPVEPGAKARVALYNLYHLLNHASLFGGGWGRQAQASIDQLLINRS</sequence>
<dbReference type="OrthoDB" id="5291879at2"/>
<comment type="similarity">
    <text evidence="1">Belongs to the fructosamine kinase family.</text>
</comment>
<dbReference type="PANTHER" id="PTHR12149:SF8">
    <property type="entry name" value="PROTEIN-RIBULOSAMINE 3-KINASE"/>
    <property type="match status" value="1"/>
</dbReference>
<dbReference type="GO" id="GO:0016301">
    <property type="term" value="F:kinase activity"/>
    <property type="evidence" value="ECO:0007669"/>
    <property type="project" value="UniProtKB-UniRule"/>
</dbReference>
<dbReference type="SUPFAM" id="SSF56112">
    <property type="entry name" value="Protein kinase-like (PK-like)"/>
    <property type="match status" value="1"/>
</dbReference>
<comment type="caution">
    <text evidence="2">The sequence shown here is derived from an EMBL/GenBank/DDBJ whole genome shotgun (WGS) entry which is preliminary data.</text>
</comment>
<dbReference type="RefSeq" id="WP_106632369.1">
    <property type="nucleotide sequence ID" value="NZ_PXXO01000009.1"/>
</dbReference>
<dbReference type="Proteomes" id="UP000243002">
    <property type="component" value="Unassembled WGS sequence"/>
</dbReference>
<evidence type="ECO:0000313" key="3">
    <source>
        <dbReference type="Proteomes" id="UP000243002"/>
    </source>
</evidence>